<dbReference type="Proteomes" id="UP000219435">
    <property type="component" value="Unassembled WGS sequence"/>
</dbReference>
<feature type="region of interest" description="Disordered" evidence="1">
    <location>
        <begin position="307"/>
        <end position="331"/>
    </location>
</feature>
<dbReference type="Pfam" id="PF02720">
    <property type="entry name" value="DUF222"/>
    <property type="match status" value="1"/>
</dbReference>
<feature type="compositionally biased region" description="Pro residues" evidence="1">
    <location>
        <begin position="416"/>
        <end position="427"/>
    </location>
</feature>
<feature type="compositionally biased region" description="Low complexity" evidence="1">
    <location>
        <begin position="468"/>
        <end position="478"/>
    </location>
</feature>
<feature type="region of interest" description="Disordered" evidence="1">
    <location>
        <begin position="355"/>
        <end position="478"/>
    </location>
</feature>
<dbReference type="RefSeq" id="WP_245852568.1">
    <property type="nucleotide sequence ID" value="NZ_OBQI01000002.1"/>
</dbReference>
<name>A0A285V3L7_9ACTN</name>
<evidence type="ECO:0000259" key="2">
    <source>
        <dbReference type="Pfam" id="PF02720"/>
    </source>
</evidence>
<dbReference type="EMBL" id="OBQI01000002">
    <property type="protein sequence ID" value="SOC48702.1"/>
    <property type="molecule type" value="Genomic_DNA"/>
</dbReference>
<feature type="region of interest" description="Disordered" evidence="1">
    <location>
        <begin position="48"/>
        <end position="70"/>
    </location>
</feature>
<gene>
    <name evidence="3" type="ORF">SAMN05660748_1410</name>
</gene>
<evidence type="ECO:0000256" key="1">
    <source>
        <dbReference type="SAM" id="MobiDB-lite"/>
    </source>
</evidence>
<organism evidence="3 4">
    <name type="scientific">Blastococcus aggregatus</name>
    <dbReference type="NCBI Taxonomy" id="38502"/>
    <lineage>
        <taxon>Bacteria</taxon>
        <taxon>Bacillati</taxon>
        <taxon>Actinomycetota</taxon>
        <taxon>Actinomycetes</taxon>
        <taxon>Geodermatophilales</taxon>
        <taxon>Geodermatophilaceae</taxon>
        <taxon>Blastococcus</taxon>
    </lineage>
</organism>
<reference evidence="4" key="1">
    <citation type="submission" date="2017-08" db="EMBL/GenBank/DDBJ databases">
        <authorList>
            <person name="Varghese N."/>
            <person name="Submissions S."/>
        </authorList>
    </citation>
    <scope>NUCLEOTIDE SEQUENCE [LARGE SCALE GENOMIC DNA]</scope>
    <source>
        <strain evidence="4">DSM 4725</strain>
    </source>
</reference>
<feature type="domain" description="DUF222" evidence="2">
    <location>
        <begin position="83"/>
        <end position="311"/>
    </location>
</feature>
<dbReference type="InterPro" id="IPR003870">
    <property type="entry name" value="DUF222"/>
</dbReference>
<dbReference type="AlphaFoldDB" id="A0A285V3L7"/>
<accession>A0A285V3L7</accession>
<protein>
    <recommendedName>
        <fullName evidence="2">DUF222 domain-containing protein</fullName>
    </recommendedName>
</protein>
<proteinExistence type="predicted"/>
<evidence type="ECO:0000313" key="3">
    <source>
        <dbReference type="EMBL" id="SOC48702.1"/>
    </source>
</evidence>
<evidence type="ECO:0000313" key="4">
    <source>
        <dbReference type="Proteomes" id="UP000219435"/>
    </source>
</evidence>
<keyword evidence="4" id="KW-1185">Reference proteome</keyword>
<sequence length="478" mass="50896">MDVTAETRAAPSPTVGWAEGPLGIAQAAAREIGRQTALRARAVAAFAATRPASDDRPPGTPGAMSADRRASRPEVLAGVSEWAAQELVIAMSITQVAAENLLQRSLTLVHRLPRTLVALESGLIHDGHLWHLLDKVAPIADAAIRARVERGVLDWVAGRSVTTPAQLGAKARRSVLKHDAAAAAQRLARALRERGVSVRSDRREGMAVFDALLTVPEAHALLDVLGQYADAIDEPGDTRTRGQKMADCLLDLVLRPGEQDGPPVQARLTLVAGVATLLGGDQPGEIDGEPVPAELVRALARALGLLPEVRPEAPGSSPDPDLRPDEPPAGAWTDAVRAADERWWAAIEERALRGEWGGAEDPRSTCSSAGGPRSRSGPDRHRPRPGRLPVPTQDLRPTPSHDRSRSTTASHLPRAPARPPIVTPPPASGRRPIERSTGPVPRCWTSSEQWVPRGGRSPPLDAPRRTTRTPGRTARPAG</sequence>